<dbReference type="SMART" id="SM00304">
    <property type="entry name" value="HAMP"/>
    <property type="match status" value="1"/>
</dbReference>
<dbReference type="SMART" id="SM00387">
    <property type="entry name" value="HATPase_c"/>
    <property type="match status" value="1"/>
</dbReference>
<dbReference type="Pfam" id="PF00672">
    <property type="entry name" value="HAMP"/>
    <property type="match status" value="1"/>
</dbReference>
<dbReference type="SMART" id="SM00388">
    <property type="entry name" value="HisKA"/>
    <property type="match status" value="1"/>
</dbReference>
<evidence type="ECO:0000256" key="4">
    <source>
        <dbReference type="ARBA" id="ARBA00022553"/>
    </source>
</evidence>
<keyword evidence="8 12" id="KW-1133">Transmembrane helix</keyword>
<dbReference type="Pfam" id="PF00512">
    <property type="entry name" value="HisKA"/>
    <property type="match status" value="1"/>
</dbReference>
<evidence type="ECO:0000256" key="7">
    <source>
        <dbReference type="ARBA" id="ARBA00022777"/>
    </source>
</evidence>
<dbReference type="Proteomes" id="UP001597326">
    <property type="component" value="Unassembled WGS sequence"/>
</dbReference>
<dbReference type="InterPro" id="IPR005467">
    <property type="entry name" value="His_kinase_dom"/>
</dbReference>
<dbReference type="PROSITE" id="PS50885">
    <property type="entry name" value="HAMP"/>
    <property type="match status" value="1"/>
</dbReference>
<dbReference type="InterPro" id="IPR003661">
    <property type="entry name" value="HisK_dim/P_dom"/>
</dbReference>
<dbReference type="InterPro" id="IPR004358">
    <property type="entry name" value="Sig_transdc_His_kin-like_C"/>
</dbReference>
<evidence type="ECO:0000256" key="8">
    <source>
        <dbReference type="ARBA" id="ARBA00022989"/>
    </source>
</evidence>
<evidence type="ECO:0000256" key="10">
    <source>
        <dbReference type="ARBA" id="ARBA00023136"/>
    </source>
</evidence>
<dbReference type="EC" id="2.7.13.3" evidence="3"/>
<comment type="subcellular location">
    <subcellularLocation>
        <location evidence="2">Cell membrane</location>
    </subcellularLocation>
</comment>
<dbReference type="InterPro" id="IPR036890">
    <property type="entry name" value="HATPase_C_sf"/>
</dbReference>
<accession>A0ABW4RSX4</accession>
<dbReference type="CDD" id="cd00082">
    <property type="entry name" value="HisKA"/>
    <property type="match status" value="1"/>
</dbReference>
<evidence type="ECO:0000256" key="1">
    <source>
        <dbReference type="ARBA" id="ARBA00000085"/>
    </source>
</evidence>
<dbReference type="PROSITE" id="PS50109">
    <property type="entry name" value="HIS_KIN"/>
    <property type="match status" value="1"/>
</dbReference>
<protein>
    <recommendedName>
        <fullName evidence="3">histidine kinase</fullName>
        <ecNumber evidence="3">2.7.13.3</ecNumber>
    </recommendedName>
</protein>
<gene>
    <name evidence="15" type="ORF">ACFSCS_03710</name>
</gene>
<dbReference type="SUPFAM" id="SSF47384">
    <property type="entry name" value="Homodimeric domain of signal transducing histidine kinase"/>
    <property type="match status" value="1"/>
</dbReference>
<keyword evidence="16" id="KW-1185">Reference proteome</keyword>
<keyword evidence="6 12" id="KW-0812">Transmembrane</keyword>
<dbReference type="PANTHER" id="PTHR45436:SF5">
    <property type="entry name" value="SENSOR HISTIDINE KINASE TRCS"/>
    <property type="match status" value="1"/>
</dbReference>
<dbReference type="CDD" id="cd06225">
    <property type="entry name" value="HAMP"/>
    <property type="match status" value="1"/>
</dbReference>
<feature type="domain" description="HAMP" evidence="14">
    <location>
        <begin position="228"/>
        <end position="290"/>
    </location>
</feature>
<reference evidence="16" key="1">
    <citation type="journal article" date="2019" name="Int. J. Syst. Evol. Microbiol.">
        <title>The Global Catalogue of Microorganisms (GCM) 10K type strain sequencing project: providing services to taxonomists for standard genome sequencing and annotation.</title>
        <authorList>
            <consortium name="The Broad Institute Genomics Platform"/>
            <consortium name="The Broad Institute Genome Sequencing Center for Infectious Disease"/>
            <person name="Wu L."/>
            <person name="Ma J."/>
        </authorList>
    </citation>
    <scope>NUCLEOTIDE SEQUENCE [LARGE SCALE GENOMIC DNA]</scope>
    <source>
        <strain evidence="16">CAIM 431</strain>
    </source>
</reference>
<sequence length="519" mass="55027">MTERHDVTTPEPAAAGPGRSPAPVPVGQGDAPRTPTASGQVRPPASELSPLGTMARGTLSRQLVLRVAALVTLLALLLGLASTIAVRHQLMGTVDNDLRSALQRSQRFDRGDGRFERPQPGTEVGQVTALSNATDQAGVKWIEGGFVRLTTAQTEQLLEAATGEPATQSLDGLGDYRVIKVSDGAVTQVVGLPLDVVNRTLRDLVLTELALTGLVLLSAMALAHALVTGALKPLNRLAATATEVSTMELDRGEVALPMRVAPADADPTNEVGRVGQAFNHMLNNVEGALDARQRSETKVRQFVADASHELRNPLAAIRGYAELTRRGREDLPTDTQYAMGRIEAESERMSRLVEDMLLLARLDNDPTLELQETDVVEVVLNAVSDARVASPAHRWGLDLPEGDVLARADALKLHQVVANLLANARKHTPEGTSVVTGVRAVGCFAEITVTDDGPGVDPSVKEHAFERFARADTARAHSQEGSTGLGLAIVAAVMEAHGGSASLDSSPGRTCFTLRVPLD</sequence>
<dbReference type="InterPro" id="IPR050428">
    <property type="entry name" value="TCS_sensor_his_kinase"/>
</dbReference>
<evidence type="ECO:0000313" key="16">
    <source>
        <dbReference type="Proteomes" id="UP001597326"/>
    </source>
</evidence>
<evidence type="ECO:0000256" key="3">
    <source>
        <dbReference type="ARBA" id="ARBA00012438"/>
    </source>
</evidence>
<dbReference type="PANTHER" id="PTHR45436">
    <property type="entry name" value="SENSOR HISTIDINE KINASE YKOH"/>
    <property type="match status" value="1"/>
</dbReference>
<evidence type="ECO:0000256" key="2">
    <source>
        <dbReference type="ARBA" id="ARBA00004236"/>
    </source>
</evidence>
<dbReference type="RefSeq" id="WP_343872292.1">
    <property type="nucleotide sequence ID" value="NZ_BAAAIX010000007.1"/>
</dbReference>
<keyword evidence="4" id="KW-0597">Phosphoprotein</keyword>
<dbReference type="InterPro" id="IPR003660">
    <property type="entry name" value="HAMP_dom"/>
</dbReference>
<dbReference type="InterPro" id="IPR003594">
    <property type="entry name" value="HATPase_dom"/>
</dbReference>
<evidence type="ECO:0000256" key="9">
    <source>
        <dbReference type="ARBA" id="ARBA00023012"/>
    </source>
</evidence>
<feature type="transmembrane region" description="Helical" evidence="12">
    <location>
        <begin position="63"/>
        <end position="86"/>
    </location>
</feature>
<evidence type="ECO:0000256" key="11">
    <source>
        <dbReference type="SAM" id="MobiDB-lite"/>
    </source>
</evidence>
<dbReference type="Pfam" id="PF02518">
    <property type="entry name" value="HATPase_c"/>
    <property type="match status" value="1"/>
</dbReference>
<evidence type="ECO:0000259" key="13">
    <source>
        <dbReference type="PROSITE" id="PS50109"/>
    </source>
</evidence>
<dbReference type="Gene3D" id="1.10.287.130">
    <property type="match status" value="1"/>
</dbReference>
<evidence type="ECO:0000256" key="12">
    <source>
        <dbReference type="SAM" id="Phobius"/>
    </source>
</evidence>
<feature type="region of interest" description="Disordered" evidence="11">
    <location>
        <begin position="1"/>
        <end position="52"/>
    </location>
</feature>
<evidence type="ECO:0000256" key="6">
    <source>
        <dbReference type="ARBA" id="ARBA00022692"/>
    </source>
</evidence>
<proteinExistence type="predicted"/>
<keyword evidence="5" id="KW-0808">Transferase</keyword>
<dbReference type="PRINTS" id="PR00344">
    <property type="entry name" value="BCTRLSENSOR"/>
</dbReference>
<evidence type="ECO:0000313" key="15">
    <source>
        <dbReference type="EMBL" id="MFD1889292.1"/>
    </source>
</evidence>
<feature type="domain" description="Histidine kinase" evidence="13">
    <location>
        <begin position="305"/>
        <end position="519"/>
    </location>
</feature>
<dbReference type="EMBL" id="JBHUFZ010000008">
    <property type="protein sequence ID" value="MFD1889292.1"/>
    <property type="molecule type" value="Genomic_DNA"/>
</dbReference>
<dbReference type="InterPro" id="IPR036097">
    <property type="entry name" value="HisK_dim/P_sf"/>
</dbReference>
<dbReference type="Gene3D" id="6.10.340.10">
    <property type="match status" value="1"/>
</dbReference>
<dbReference type="Gene3D" id="3.30.565.10">
    <property type="entry name" value="Histidine kinase-like ATPase, C-terminal domain"/>
    <property type="match status" value="1"/>
</dbReference>
<dbReference type="GO" id="GO:0016301">
    <property type="term" value="F:kinase activity"/>
    <property type="evidence" value="ECO:0007669"/>
    <property type="project" value="UniProtKB-KW"/>
</dbReference>
<feature type="compositionally biased region" description="Low complexity" evidence="11">
    <location>
        <begin position="10"/>
        <end position="27"/>
    </location>
</feature>
<evidence type="ECO:0000256" key="5">
    <source>
        <dbReference type="ARBA" id="ARBA00022679"/>
    </source>
</evidence>
<dbReference type="SUPFAM" id="SSF55874">
    <property type="entry name" value="ATPase domain of HSP90 chaperone/DNA topoisomerase II/histidine kinase"/>
    <property type="match status" value="1"/>
</dbReference>
<keyword evidence="9" id="KW-0902">Two-component regulatory system</keyword>
<evidence type="ECO:0000259" key="14">
    <source>
        <dbReference type="PROSITE" id="PS50885"/>
    </source>
</evidence>
<keyword evidence="10 12" id="KW-0472">Membrane</keyword>
<organism evidence="15 16">
    <name type="scientific">Luteococcus peritonei</name>
    <dbReference type="NCBI Taxonomy" id="88874"/>
    <lineage>
        <taxon>Bacteria</taxon>
        <taxon>Bacillati</taxon>
        <taxon>Actinomycetota</taxon>
        <taxon>Actinomycetes</taxon>
        <taxon>Propionibacteriales</taxon>
        <taxon>Propionibacteriaceae</taxon>
        <taxon>Luteococcus</taxon>
    </lineage>
</organism>
<comment type="caution">
    <text evidence="15">The sequence shown here is derived from an EMBL/GenBank/DDBJ whole genome shotgun (WGS) entry which is preliminary data.</text>
</comment>
<comment type="catalytic activity">
    <reaction evidence="1">
        <text>ATP + protein L-histidine = ADP + protein N-phospho-L-histidine.</text>
        <dbReference type="EC" id="2.7.13.3"/>
    </reaction>
</comment>
<dbReference type="CDD" id="cd00075">
    <property type="entry name" value="HATPase"/>
    <property type="match status" value="1"/>
</dbReference>
<keyword evidence="7 15" id="KW-0418">Kinase</keyword>
<name>A0ABW4RSX4_9ACTN</name>